<dbReference type="eggNOG" id="ENOG502Z7TU">
    <property type="taxonomic scope" value="Bacteria"/>
</dbReference>
<accession>M1UNK1</accession>
<dbReference type="HOGENOM" id="CLU_027642_0_0_11"/>
<evidence type="ECO:0000313" key="3">
    <source>
        <dbReference type="Proteomes" id="UP000011760"/>
    </source>
</evidence>
<proteinExistence type="predicted"/>
<dbReference type="AlphaFoldDB" id="M1UNK1"/>
<sequence>MSATHRMLLWAWSTLLVGSLLWPLAGPGELLLRDMAVVDNPALSLNALGFGDLPARNAPQDGVLALLGFLPVSWLVRLLLVVAGLAGAYGAMRLGKMPFAAVTIAIYNPFVVERLLQGHWSLVMAAWLLPLIISLRKHPRLQIVAMWAAALSPTGAFVAVIVGVASSRRKALTAIFGLLSWLPWLIPALLAPPAAAGVSVFGIRAEGFAGTLGTALGLGGIWNAGAVPASREAGFAIAGFLLFVILLAGFRNCPWPLMVLAVAGLLGALSPWLLPEYFTWVIAHIPGAALFRDSQKLLVFAIPAYVSMAAGLHKPLAWVATLLALLQIPDAAREVAVLRPSSAHVTATAELAQLAAGRDVLLVGQSTLVQRADGIVVVDPRTKALSLVESGELRVDGVVTDAPSSRWVAANQAWQRGDLAELETLGVGLIIDGDTVVETSAPPQRGWRFYLGTSLSVGWLLLPFALLFFRPRRSFSKVKE</sequence>
<dbReference type="STRING" id="1121353.H924_12005"/>
<name>M1UNK1_9CORY</name>
<dbReference type="Proteomes" id="UP000011760">
    <property type="component" value="Chromosome"/>
</dbReference>
<evidence type="ECO:0000256" key="1">
    <source>
        <dbReference type="SAM" id="Phobius"/>
    </source>
</evidence>
<dbReference type="RefSeq" id="WP_015652250.1">
    <property type="nucleotide sequence ID" value="NC_020506.1"/>
</dbReference>
<feature type="transmembrane region" description="Helical" evidence="1">
    <location>
        <begin position="257"/>
        <end position="274"/>
    </location>
</feature>
<dbReference type="EMBL" id="CP004354">
    <property type="protein sequence ID" value="AGG67824.1"/>
    <property type="molecule type" value="Genomic_DNA"/>
</dbReference>
<feature type="transmembrane region" description="Helical" evidence="1">
    <location>
        <begin position="171"/>
        <end position="195"/>
    </location>
</feature>
<dbReference type="OrthoDB" id="3463898at2"/>
<evidence type="ECO:0008006" key="4">
    <source>
        <dbReference type="Google" id="ProtNLM"/>
    </source>
</evidence>
<keyword evidence="3" id="KW-1185">Reference proteome</keyword>
<feature type="transmembrane region" description="Helical" evidence="1">
    <location>
        <begin position="143"/>
        <end position="165"/>
    </location>
</feature>
<feature type="transmembrane region" description="Helical" evidence="1">
    <location>
        <begin position="207"/>
        <end position="227"/>
    </location>
</feature>
<feature type="transmembrane region" description="Helical" evidence="1">
    <location>
        <begin position="449"/>
        <end position="469"/>
    </location>
</feature>
<keyword evidence="1" id="KW-0472">Membrane</keyword>
<feature type="transmembrane region" description="Helical" evidence="1">
    <location>
        <begin position="63"/>
        <end position="87"/>
    </location>
</feature>
<dbReference type="PATRIC" id="fig|1121353.3.peg.2454"/>
<reference evidence="2 3" key="1">
    <citation type="submission" date="2013-02" db="EMBL/GenBank/DDBJ databases">
        <title>The complete genome sequence of Corynebacterium callunae DSM 20147.</title>
        <authorList>
            <person name="Ruckert C."/>
            <person name="Albersmeier A."/>
            <person name="Kalinowski J."/>
        </authorList>
    </citation>
    <scope>NUCLEOTIDE SEQUENCE [LARGE SCALE GENOMIC DNA]</scope>
    <source>
        <strain evidence="2 3">DSM 20147</strain>
    </source>
</reference>
<keyword evidence="1" id="KW-1133">Transmembrane helix</keyword>
<protein>
    <recommendedName>
        <fullName evidence="4">Transmembrane protein</fullName>
    </recommendedName>
</protein>
<feature type="transmembrane region" description="Helical" evidence="1">
    <location>
        <begin position="118"/>
        <end position="136"/>
    </location>
</feature>
<feature type="transmembrane region" description="Helical" evidence="1">
    <location>
        <begin position="233"/>
        <end position="250"/>
    </location>
</feature>
<evidence type="ECO:0000313" key="2">
    <source>
        <dbReference type="EMBL" id="AGG67824.1"/>
    </source>
</evidence>
<dbReference type="KEGG" id="ccn:H924_12005"/>
<keyword evidence="1" id="KW-0812">Transmembrane</keyword>
<gene>
    <name evidence="2" type="ORF">H924_12005</name>
</gene>
<organism evidence="2 3">
    <name type="scientific">Corynebacterium callunae DSM 20147</name>
    <dbReference type="NCBI Taxonomy" id="1121353"/>
    <lineage>
        <taxon>Bacteria</taxon>
        <taxon>Bacillati</taxon>
        <taxon>Actinomycetota</taxon>
        <taxon>Actinomycetes</taxon>
        <taxon>Mycobacteriales</taxon>
        <taxon>Corynebacteriaceae</taxon>
        <taxon>Corynebacterium</taxon>
    </lineage>
</organism>
<feature type="transmembrane region" description="Helical" evidence="1">
    <location>
        <begin position="7"/>
        <end position="25"/>
    </location>
</feature>